<dbReference type="STRING" id="191770.SAMN04488013_12533"/>
<evidence type="ECO:0000259" key="1">
    <source>
        <dbReference type="Pfam" id="PF12724"/>
    </source>
</evidence>
<dbReference type="OrthoDB" id="2146857at2"/>
<dbReference type="InterPro" id="IPR029039">
    <property type="entry name" value="Flavoprotein-like_sf"/>
</dbReference>
<sequence>MNKVVVYASRYGTSKQYAHEIGKKKNIPVYSSKDFPNNLFDIEEIIYVGATYMGKILDLRKFIKKQAALHSKLIIISVGIYSPENLKTYYLIDKKTKSSIEKTNLILKKVYYLSGKLDIKNLSFKHKFLINLLYKNTKKKDLIELTKNELDIINAYEQTSDFRLSKLEKLMSEL</sequence>
<dbReference type="SUPFAM" id="SSF52218">
    <property type="entry name" value="Flavoproteins"/>
    <property type="match status" value="1"/>
</dbReference>
<keyword evidence="2" id="KW-0240">DNA-directed RNA polymerase</keyword>
<dbReference type="InterPro" id="IPR026816">
    <property type="entry name" value="Flavodoxin_dom"/>
</dbReference>
<feature type="domain" description="Flavodoxin" evidence="1">
    <location>
        <begin position="4"/>
        <end position="140"/>
    </location>
</feature>
<comment type="caution">
    <text evidence="2">The sequence shown here is derived from an EMBL/GenBank/DDBJ whole genome shotgun (WGS) entry which is preliminary data.</text>
</comment>
<proteinExistence type="predicted"/>
<evidence type="ECO:0000313" key="2">
    <source>
        <dbReference type="EMBL" id="TLQ09196.1"/>
    </source>
</evidence>
<name>A0A5R9C7W5_9LACT</name>
<protein>
    <submittedName>
        <fullName evidence="2">DNA-directed RNA polymerase I</fullName>
    </submittedName>
</protein>
<dbReference type="AlphaFoldDB" id="A0A5R9C7W5"/>
<dbReference type="Proteomes" id="UP000307201">
    <property type="component" value="Unassembled WGS sequence"/>
</dbReference>
<gene>
    <name evidence="2" type="ORF">FEZ48_01785</name>
</gene>
<dbReference type="Pfam" id="PF12724">
    <property type="entry name" value="Flavodoxin_5"/>
    <property type="match status" value="1"/>
</dbReference>
<organism evidence="2 3">
    <name type="scientific">Marinilactibacillus psychrotolerans</name>
    <dbReference type="NCBI Taxonomy" id="191770"/>
    <lineage>
        <taxon>Bacteria</taxon>
        <taxon>Bacillati</taxon>
        <taxon>Bacillota</taxon>
        <taxon>Bacilli</taxon>
        <taxon>Lactobacillales</taxon>
        <taxon>Carnobacteriaceae</taxon>
        <taxon>Marinilactibacillus</taxon>
    </lineage>
</organism>
<dbReference type="RefSeq" id="WP_138470729.1">
    <property type="nucleotide sequence ID" value="NZ_JBGQQF010000001.1"/>
</dbReference>
<evidence type="ECO:0000313" key="3">
    <source>
        <dbReference type="Proteomes" id="UP000307201"/>
    </source>
</evidence>
<reference evidence="2 3" key="1">
    <citation type="submission" date="2019-05" db="EMBL/GenBank/DDBJ databases">
        <title>The metagenome of a microbial culture collection derived from dairy environment covers the genomic content of the human microbiome.</title>
        <authorList>
            <person name="Roder T."/>
            <person name="Wuthrich D."/>
            <person name="Sattari Z."/>
            <person name="Von Ah U."/>
            <person name="Bar C."/>
            <person name="Ronchi F."/>
            <person name="Macpherson A.J."/>
            <person name="Ganal-Vonarburg S.C."/>
            <person name="Bruggmann R."/>
            <person name="Vergeres G."/>
        </authorList>
    </citation>
    <scope>NUCLEOTIDE SEQUENCE [LARGE SCALE GENOMIC DNA]</scope>
    <source>
        <strain evidence="2 3">FAM 24235</strain>
    </source>
</reference>
<dbReference type="EMBL" id="VBTE01000003">
    <property type="protein sequence ID" value="TLQ09196.1"/>
    <property type="molecule type" value="Genomic_DNA"/>
</dbReference>
<accession>A0A5R9C7W5</accession>
<dbReference type="GO" id="GO:0000428">
    <property type="term" value="C:DNA-directed RNA polymerase complex"/>
    <property type="evidence" value="ECO:0007669"/>
    <property type="project" value="UniProtKB-KW"/>
</dbReference>
<keyword evidence="2" id="KW-0804">Transcription</keyword>